<evidence type="ECO:0000313" key="3">
    <source>
        <dbReference type="Proteomes" id="UP000326546"/>
    </source>
</evidence>
<evidence type="ECO:0000313" key="2">
    <source>
        <dbReference type="EMBL" id="QFG70104.1"/>
    </source>
</evidence>
<feature type="compositionally biased region" description="Basic residues" evidence="1">
    <location>
        <begin position="37"/>
        <end position="46"/>
    </location>
</feature>
<organism evidence="2 3">
    <name type="scientific">Ornithinimicrobium pratense</name>
    <dbReference type="NCBI Taxonomy" id="2593973"/>
    <lineage>
        <taxon>Bacteria</taxon>
        <taxon>Bacillati</taxon>
        <taxon>Actinomycetota</taxon>
        <taxon>Actinomycetes</taxon>
        <taxon>Micrococcales</taxon>
        <taxon>Ornithinimicrobiaceae</taxon>
        <taxon>Ornithinimicrobium</taxon>
    </lineage>
</organism>
<dbReference type="EMBL" id="CP044427">
    <property type="protein sequence ID" value="QFG70104.1"/>
    <property type="molecule type" value="Genomic_DNA"/>
</dbReference>
<dbReference type="AlphaFoldDB" id="A0A5J6V9S4"/>
<keyword evidence="3" id="KW-1185">Reference proteome</keyword>
<dbReference type="Proteomes" id="UP000326546">
    <property type="component" value="Chromosome"/>
</dbReference>
<proteinExistence type="predicted"/>
<gene>
    <name evidence="2" type="ORF">FY030_02780</name>
</gene>
<reference evidence="2 3" key="1">
    <citation type="submission" date="2019-09" db="EMBL/GenBank/DDBJ databases">
        <title>Serinicoccus pratensis sp. nov., isolated from meadow soil.</title>
        <authorList>
            <person name="Zhang W."/>
        </authorList>
    </citation>
    <scope>NUCLEOTIDE SEQUENCE [LARGE SCALE GENOMIC DNA]</scope>
    <source>
        <strain evidence="2 3">W204</strain>
    </source>
</reference>
<sequence>MARCRPPRLVRTGREPCPARRERTCGRRPPPRSAPRGCRRSRRPPRWPRSSTRPSTCGAGRRSCRCWPPRR</sequence>
<protein>
    <submittedName>
        <fullName evidence="2">Uncharacterized protein</fullName>
    </submittedName>
</protein>
<accession>A0A5J6V9S4</accession>
<dbReference type="KEGG" id="serw:FY030_02780"/>
<feature type="region of interest" description="Disordered" evidence="1">
    <location>
        <begin position="1"/>
        <end position="62"/>
    </location>
</feature>
<evidence type="ECO:0000256" key="1">
    <source>
        <dbReference type="SAM" id="MobiDB-lite"/>
    </source>
</evidence>
<feature type="compositionally biased region" description="Basic and acidic residues" evidence="1">
    <location>
        <begin position="12"/>
        <end position="25"/>
    </location>
</feature>
<name>A0A5J6V9S4_9MICO</name>